<dbReference type="AlphaFoldDB" id="A0A7W7VGM3"/>
<gene>
    <name evidence="2" type="ORF">FHR82_005840</name>
</gene>
<protein>
    <submittedName>
        <fullName evidence="2">Uncharacterized protein</fullName>
    </submittedName>
</protein>
<feature type="compositionally biased region" description="Acidic residues" evidence="1">
    <location>
        <begin position="110"/>
        <end position="127"/>
    </location>
</feature>
<feature type="compositionally biased region" description="Acidic residues" evidence="1">
    <location>
        <begin position="183"/>
        <end position="199"/>
    </location>
</feature>
<feature type="compositionally biased region" description="Low complexity" evidence="1">
    <location>
        <begin position="162"/>
        <end position="182"/>
    </location>
</feature>
<comment type="caution">
    <text evidence="2">The sequence shown here is derived from an EMBL/GenBank/DDBJ whole genome shotgun (WGS) entry which is preliminary data.</text>
</comment>
<dbReference type="Proteomes" id="UP000520767">
    <property type="component" value="Unassembled WGS sequence"/>
</dbReference>
<organism evidence="2 3">
    <name type="scientific">Actinophytocola algeriensis</name>
    <dbReference type="NCBI Taxonomy" id="1768010"/>
    <lineage>
        <taxon>Bacteria</taxon>
        <taxon>Bacillati</taxon>
        <taxon>Actinomycetota</taxon>
        <taxon>Actinomycetes</taxon>
        <taxon>Pseudonocardiales</taxon>
        <taxon>Pseudonocardiaceae</taxon>
    </lineage>
</organism>
<feature type="region of interest" description="Disordered" evidence="1">
    <location>
        <begin position="107"/>
        <end position="134"/>
    </location>
</feature>
<reference evidence="2 3" key="1">
    <citation type="submission" date="2020-08" db="EMBL/GenBank/DDBJ databases">
        <title>Genomic Encyclopedia of Type Strains, Phase III (KMG-III): the genomes of soil and plant-associated and newly described type strains.</title>
        <authorList>
            <person name="Whitman W."/>
        </authorList>
    </citation>
    <scope>NUCLEOTIDE SEQUENCE [LARGE SCALE GENOMIC DNA]</scope>
    <source>
        <strain evidence="2 3">CECT 8960</strain>
    </source>
</reference>
<feature type="region of interest" description="Disordered" evidence="1">
    <location>
        <begin position="162"/>
        <end position="222"/>
    </location>
</feature>
<sequence length="222" mass="22939">MTDFTVSPPDLTGFSDQIGGIGEFYSSVGGQAAELSLGLSTLPVPMGTNGQLSGVLALFLDDFVALVGAERDAATRLAGGLGDTGQALAEVAHAYREQDDAAKRRIEEAGASEEDQAVDDAIEEGEPNVDWRSRLSGDDVFSGIGFEPPKMTYEGQFGELNALAPPALSSDAAGGTTPGEPEGLTEEQADPEGPTEEPNEPAGLTEEPNDAEPVEAGGQQSR</sequence>
<keyword evidence="3" id="KW-1185">Reference proteome</keyword>
<accession>A0A7W7VGM3</accession>
<name>A0A7W7VGM3_9PSEU</name>
<evidence type="ECO:0000256" key="1">
    <source>
        <dbReference type="SAM" id="MobiDB-lite"/>
    </source>
</evidence>
<evidence type="ECO:0000313" key="2">
    <source>
        <dbReference type="EMBL" id="MBB4909582.1"/>
    </source>
</evidence>
<dbReference type="EMBL" id="JACHJQ010000006">
    <property type="protein sequence ID" value="MBB4909582.1"/>
    <property type="molecule type" value="Genomic_DNA"/>
</dbReference>
<proteinExistence type="predicted"/>
<evidence type="ECO:0000313" key="3">
    <source>
        <dbReference type="Proteomes" id="UP000520767"/>
    </source>
</evidence>
<dbReference type="RefSeq" id="WP_184813676.1">
    <property type="nucleotide sequence ID" value="NZ_JACHJQ010000006.1"/>
</dbReference>